<dbReference type="AlphaFoldDB" id="A0A915IJL1"/>
<evidence type="ECO:0000313" key="1">
    <source>
        <dbReference type="Proteomes" id="UP000887565"/>
    </source>
</evidence>
<evidence type="ECO:0000313" key="2">
    <source>
        <dbReference type="WBParaSite" id="nRc.2.0.1.t14236-RA"/>
    </source>
</evidence>
<accession>A0A915IJL1</accession>
<dbReference type="Proteomes" id="UP000887565">
    <property type="component" value="Unplaced"/>
</dbReference>
<protein>
    <submittedName>
        <fullName evidence="2">Uncharacterized protein</fullName>
    </submittedName>
</protein>
<keyword evidence="1" id="KW-1185">Reference proteome</keyword>
<dbReference type="WBParaSite" id="nRc.2.0.1.t14236-RA">
    <property type="protein sequence ID" value="nRc.2.0.1.t14236-RA"/>
    <property type="gene ID" value="nRc.2.0.1.g14236"/>
</dbReference>
<sequence length="107" mass="12049">MKQPKCLNILEDQNSEGRCNDICMALTYHRLEDNTLQCTKGGHCAMDNTCFCDGCKPAYSMPWAELTRPKLTSAVEIGAEDAYGYKDIFQFEHILAMGTSYIPMLNI</sequence>
<name>A0A915IJL1_ROMCU</name>
<reference evidence="2" key="1">
    <citation type="submission" date="2022-11" db="UniProtKB">
        <authorList>
            <consortium name="WormBaseParasite"/>
        </authorList>
    </citation>
    <scope>IDENTIFICATION</scope>
</reference>
<proteinExistence type="predicted"/>
<organism evidence="1 2">
    <name type="scientific">Romanomermis culicivorax</name>
    <name type="common">Nematode worm</name>
    <dbReference type="NCBI Taxonomy" id="13658"/>
    <lineage>
        <taxon>Eukaryota</taxon>
        <taxon>Metazoa</taxon>
        <taxon>Ecdysozoa</taxon>
        <taxon>Nematoda</taxon>
        <taxon>Enoplea</taxon>
        <taxon>Dorylaimia</taxon>
        <taxon>Mermithida</taxon>
        <taxon>Mermithoidea</taxon>
        <taxon>Mermithidae</taxon>
        <taxon>Romanomermis</taxon>
    </lineage>
</organism>